<evidence type="ECO:0000256" key="5">
    <source>
        <dbReference type="SAM" id="Phobius"/>
    </source>
</evidence>
<protein>
    <recommendedName>
        <fullName evidence="6">O-antigen ligase-related domain-containing protein</fullName>
    </recommendedName>
</protein>
<feature type="transmembrane region" description="Helical" evidence="5">
    <location>
        <begin position="45"/>
        <end position="66"/>
    </location>
</feature>
<dbReference type="PANTHER" id="PTHR37422">
    <property type="entry name" value="TEICHURONIC ACID BIOSYNTHESIS PROTEIN TUAE"/>
    <property type="match status" value="1"/>
</dbReference>
<feature type="transmembrane region" description="Helical" evidence="5">
    <location>
        <begin position="453"/>
        <end position="472"/>
    </location>
</feature>
<comment type="caution">
    <text evidence="7">The sequence shown here is derived from an EMBL/GenBank/DDBJ whole genome shotgun (WGS) entry which is preliminary data.</text>
</comment>
<dbReference type="Proteomes" id="UP000177932">
    <property type="component" value="Unassembled WGS sequence"/>
</dbReference>
<evidence type="ECO:0000256" key="4">
    <source>
        <dbReference type="ARBA" id="ARBA00023136"/>
    </source>
</evidence>
<feature type="transmembrane region" description="Helical" evidence="5">
    <location>
        <begin position="109"/>
        <end position="130"/>
    </location>
</feature>
<keyword evidence="2 5" id="KW-0812">Transmembrane</keyword>
<keyword evidence="4 5" id="KW-0472">Membrane</keyword>
<feature type="transmembrane region" description="Helical" evidence="5">
    <location>
        <begin position="321"/>
        <end position="341"/>
    </location>
</feature>
<dbReference type="PANTHER" id="PTHR37422:SF13">
    <property type="entry name" value="LIPOPOLYSACCHARIDE BIOSYNTHESIS PROTEIN PA4999-RELATED"/>
    <property type="match status" value="1"/>
</dbReference>
<name>A0A1G2H7G2_9BACT</name>
<keyword evidence="3 5" id="KW-1133">Transmembrane helix</keyword>
<dbReference type="InterPro" id="IPR007016">
    <property type="entry name" value="O-antigen_ligase-rel_domated"/>
</dbReference>
<evidence type="ECO:0000313" key="8">
    <source>
        <dbReference type="Proteomes" id="UP000177932"/>
    </source>
</evidence>
<evidence type="ECO:0000256" key="3">
    <source>
        <dbReference type="ARBA" id="ARBA00022989"/>
    </source>
</evidence>
<feature type="transmembrane region" description="Helical" evidence="5">
    <location>
        <begin position="295"/>
        <end position="312"/>
    </location>
</feature>
<evidence type="ECO:0000256" key="2">
    <source>
        <dbReference type="ARBA" id="ARBA00022692"/>
    </source>
</evidence>
<dbReference type="AlphaFoldDB" id="A0A1G2H7G2"/>
<feature type="transmembrane region" description="Helical" evidence="5">
    <location>
        <begin position="272"/>
        <end position="289"/>
    </location>
</feature>
<proteinExistence type="predicted"/>
<dbReference type="Pfam" id="PF04932">
    <property type="entry name" value="Wzy_C"/>
    <property type="match status" value="1"/>
</dbReference>
<feature type="transmembrane region" description="Helical" evidence="5">
    <location>
        <begin position="142"/>
        <end position="166"/>
    </location>
</feature>
<comment type="subcellular location">
    <subcellularLocation>
        <location evidence="1">Membrane</location>
        <topology evidence="1">Multi-pass membrane protein</topology>
    </subcellularLocation>
</comment>
<feature type="transmembrane region" description="Helical" evidence="5">
    <location>
        <begin position="222"/>
        <end position="239"/>
    </location>
</feature>
<feature type="transmembrane region" description="Helical" evidence="5">
    <location>
        <begin position="78"/>
        <end position="97"/>
    </location>
</feature>
<evidence type="ECO:0000259" key="6">
    <source>
        <dbReference type="Pfam" id="PF04932"/>
    </source>
</evidence>
<feature type="domain" description="O-antigen ligase-related" evidence="6">
    <location>
        <begin position="278"/>
        <end position="427"/>
    </location>
</feature>
<dbReference type="GO" id="GO:0016020">
    <property type="term" value="C:membrane"/>
    <property type="evidence" value="ECO:0007669"/>
    <property type="project" value="UniProtKB-SubCell"/>
</dbReference>
<dbReference type="STRING" id="1802158.A2827_01810"/>
<feature type="transmembrane region" description="Helical" evidence="5">
    <location>
        <begin position="410"/>
        <end position="433"/>
    </location>
</feature>
<gene>
    <name evidence="7" type="ORF">A2827_01810</name>
</gene>
<dbReference type="EMBL" id="MHOD01000007">
    <property type="protein sequence ID" value="OGZ58425.1"/>
    <property type="molecule type" value="Genomic_DNA"/>
</dbReference>
<sequence>MLLKTEKFLFFVLIFCIPFQTRSFLFGPHSPITEPDKFVEWNSAFFYLTDLILISVLGLALFRLISCGKYTLNPLKPIKWPLIFLSVFVAFAGFSLSNAELLDYGVYRFLKLLSFVLFFLYIATTVSFGFKKDKKNNYRKISFKWAAGIFLASGVFQAVISLLQFARQESLGLTKLHESPLKIGMREVAQIKVVLEPVSFLKPLGEYIGMIRAYGTFPSPNILAGFFGLCILLLLYILISERISSNETQTKQSVSYGKKVKWISRKLEEHRNLAGVAVMFAVSQGFILAFSRGASFFLCVSVGLFFTGILVFKRLKNSRSAAIKSCAAVFVIWVIIFSLNFPEISSRFMASSVSEDSIEERAVYNRAGIEAVSREAKSVILGVGLGNFVNDYMLNSAGLKLHLYQPVHNVYLLVASEIGIIGVFAFVLFLISLIWKGLMGAINGEKYNDNGRILIIHALLVSVFFMCLIGLYDHYFWTIQQGALMFWVFFGFLAGALREGQSE</sequence>
<feature type="transmembrane region" description="Helical" evidence="5">
    <location>
        <begin position="478"/>
        <end position="497"/>
    </location>
</feature>
<reference evidence="7 8" key="1">
    <citation type="journal article" date="2016" name="Nat. Commun.">
        <title>Thousands of microbial genomes shed light on interconnected biogeochemical processes in an aquifer system.</title>
        <authorList>
            <person name="Anantharaman K."/>
            <person name="Brown C.T."/>
            <person name="Hug L.A."/>
            <person name="Sharon I."/>
            <person name="Castelle C.J."/>
            <person name="Probst A.J."/>
            <person name="Thomas B.C."/>
            <person name="Singh A."/>
            <person name="Wilkins M.J."/>
            <person name="Karaoz U."/>
            <person name="Brodie E.L."/>
            <person name="Williams K.H."/>
            <person name="Hubbard S.S."/>
            <person name="Banfield J.F."/>
        </authorList>
    </citation>
    <scope>NUCLEOTIDE SEQUENCE [LARGE SCALE GENOMIC DNA]</scope>
</reference>
<organism evidence="7 8">
    <name type="scientific">Candidatus Spechtbacteria bacterium RIFCSPHIGHO2_01_FULL_43_30</name>
    <dbReference type="NCBI Taxonomy" id="1802158"/>
    <lineage>
        <taxon>Bacteria</taxon>
        <taxon>Candidatus Spechtiibacteriota</taxon>
    </lineage>
</organism>
<evidence type="ECO:0000313" key="7">
    <source>
        <dbReference type="EMBL" id="OGZ58425.1"/>
    </source>
</evidence>
<accession>A0A1G2H7G2</accession>
<dbReference type="InterPro" id="IPR051533">
    <property type="entry name" value="WaaL-like"/>
</dbReference>
<evidence type="ECO:0000256" key="1">
    <source>
        <dbReference type="ARBA" id="ARBA00004141"/>
    </source>
</evidence>